<dbReference type="OrthoDB" id="734at2759"/>
<dbReference type="InterPro" id="IPR013760">
    <property type="entry name" value="Topo_IIA-like_dom_sf"/>
</dbReference>
<evidence type="ECO:0000259" key="7">
    <source>
        <dbReference type="PROSITE" id="PS52040"/>
    </source>
</evidence>
<evidence type="ECO:0000256" key="4">
    <source>
        <dbReference type="ARBA" id="ARBA00023125"/>
    </source>
</evidence>
<dbReference type="InterPro" id="IPR013757">
    <property type="entry name" value="Topo_IIA_A_a_sf"/>
</dbReference>
<dbReference type="SUPFAM" id="SSF56719">
    <property type="entry name" value="Type II DNA topoisomerase"/>
    <property type="match status" value="1"/>
</dbReference>
<dbReference type="InterPro" id="IPR002205">
    <property type="entry name" value="Topo_IIA_dom_A"/>
</dbReference>
<organism evidence="8 9">
    <name type="scientific">Chiloscyllium punctatum</name>
    <name type="common">Brownbanded bambooshark</name>
    <name type="synonym">Hemiscyllium punctatum</name>
    <dbReference type="NCBI Taxonomy" id="137246"/>
    <lineage>
        <taxon>Eukaryota</taxon>
        <taxon>Metazoa</taxon>
        <taxon>Chordata</taxon>
        <taxon>Craniata</taxon>
        <taxon>Vertebrata</taxon>
        <taxon>Chondrichthyes</taxon>
        <taxon>Elasmobranchii</taxon>
        <taxon>Galeomorphii</taxon>
        <taxon>Galeoidea</taxon>
        <taxon>Orectolobiformes</taxon>
        <taxon>Hemiscylliidae</taxon>
        <taxon>Chiloscyllium</taxon>
    </lineage>
</organism>
<keyword evidence="3" id="KW-0799">Topoisomerase</keyword>
<dbReference type="GO" id="GO:0006265">
    <property type="term" value="P:DNA topological change"/>
    <property type="evidence" value="ECO:0007669"/>
    <property type="project" value="InterPro"/>
</dbReference>
<feature type="domain" description="Topo IIA-type catalytic" evidence="7">
    <location>
        <begin position="1"/>
        <end position="199"/>
    </location>
</feature>
<accession>A0A401TWV1</accession>
<dbReference type="GO" id="GO:0009330">
    <property type="term" value="C:DNA topoisomerase type II (double strand cut, ATP-hydrolyzing) complex"/>
    <property type="evidence" value="ECO:0007669"/>
    <property type="project" value="TreeGrafter"/>
</dbReference>
<reference evidence="8 9" key="1">
    <citation type="journal article" date="2018" name="Nat. Ecol. Evol.">
        <title>Shark genomes provide insights into elasmobranch evolution and the origin of vertebrates.</title>
        <authorList>
            <person name="Hara Y"/>
            <person name="Yamaguchi K"/>
            <person name="Onimaru K"/>
            <person name="Kadota M"/>
            <person name="Koyanagi M"/>
            <person name="Keeley SD"/>
            <person name="Tatsumi K"/>
            <person name="Tanaka K"/>
            <person name="Motone F"/>
            <person name="Kageyama Y"/>
            <person name="Nozu R"/>
            <person name="Adachi N"/>
            <person name="Nishimura O"/>
            <person name="Nakagawa R"/>
            <person name="Tanegashima C"/>
            <person name="Kiyatake I"/>
            <person name="Matsumoto R"/>
            <person name="Murakumo K"/>
            <person name="Nishida K"/>
            <person name="Terakita A"/>
            <person name="Kuratani S"/>
            <person name="Sato K"/>
            <person name="Hyodo S Kuraku.S."/>
        </authorList>
    </citation>
    <scope>NUCLEOTIDE SEQUENCE [LARGE SCALE GENOMIC DNA]</scope>
</reference>
<keyword evidence="9" id="KW-1185">Reference proteome</keyword>
<keyword evidence="4 6" id="KW-0238">DNA-binding</keyword>
<evidence type="ECO:0000256" key="5">
    <source>
        <dbReference type="ARBA" id="ARBA00023235"/>
    </source>
</evidence>
<gene>
    <name evidence="8" type="ORF">chiPu_0031177</name>
</gene>
<sequence>MVERIADLVKEKKIEGIGDLRDESDRDGYRVVIELKREAVPDVVLNQLYRFTPLQTNFPANMLALDSGRPQTMTLKDLLTIFVAFREQVVTRRTKFLLGKARDRAHILVGLAIAVANIDEMIRVIRTSPDPNTARDTLMSRDWPARDVEAMITLIDDPRHRINDDGTLRLSMEQARAILDLRLQRLTALGRDEISDELD</sequence>
<evidence type="ECO:0000313" key="8">
    <source>
        <dbReference type="EMBL" id="GCC47088.1"/>
    </source>
</evidence>
<feature type="non-terminal residue" evidence="8">
    <location>
        <position position="199"/>
    </location>
</feature>
<dbReference type="Gene3D" id="1.10.268.10">
    <property type="entry name" value="Topoisomerase, domain 3"/>
    <property type="match status" value="1"/>
</dbReference>
<name>A0A401TWV1_CHIPU</name>
<dbReference type="PANTHER" id="PTHR43493">
    <property type="entry name" value="DNA GYRASE/TOPOISOMERASE SUBUNIT A"/>
    <property type="match status" value="1"/>
</dbReference>
<dbReference type="SMART" id="SM00434">
    <property type="entry name" value="TOP4c"/>
    <property type="match status" value="1"/>
</dbReference>
<dbReference type="GO" id="GO:0005524">
    <property type="term" value="F:ATP binding"/>
    <property type="evidence" value="ECO:0007669"/>
    <property type="project" value="InterPro"/>
</dbReference>
<evidence type="ECO:0000256" key="1">
    <source>
        <dbReference type="ARBA" id="ARBA00000185"/>
    </source>
</evidence>
<dbReference type="Gene3D" id="3.30.1360.40">
    <property type="match status" value="1"/>
</dbReference>
<dbReference type="InterPro" id="IPR050220">
    <property type="entry name" value="Type_II_DNA_Topoisomerases"/>
</dbReference>
<comment type="catalytic activity">
    <reaction evidence="1">
        <text>ATP-dependent breakage, passage and rejoining of double-stranded DNA.</text>
        <dbReference type="EC" id="5.6.2.2"/>
    </reaction>
</comment>
<evidence type="ECO:0000256" key="6">
    <source>
        <dbReference type="PROSITE-ProRule" id="PRU01384"/>
    </source>
</evidence>
<dbReference type="AlphaFoldDB" id="A0A401TWV1"/>
<dbReference type="Pfam" id="PF00521">
    <property type="entry name" value="DNA_topoisoIV"/>
    <property type="match status" value="1"/>
</dbReference>
<dbReference type="Proteomes" id="UP000287033">
    <property type="component" value="Unassembled WGS sequence"/>
</dbReference>
<dbReference type="GO" id="GO:0003918">
    <property type="term" value="F:DNA topoisomerase type II (double strand cut, ATP-hydrolyzing) activity"/>
    <property type="evidence" value="ECO:0007669"/>
    <property type="project" value="UniProtKB-EC"/>
</dbReference>
<dbReference type="FunFam" id="1.10.268.10:FF:000001">
    <property type="entry name" value="DNA gyrase subunit A"/>
    <property type="match status" value="1"/>
</dbReference>
<comment type="caution">
    <text evidence="8">The sequence shown here is derived from an EMBL/GenBank/DDBJ whole genome shotgun (WGS) entry which is preliminary data.</text>
</comment>
<comment type="caution">
    <text evidence="6">Lacks conserved residue(s) required for the propagation of feature annotation.</text>
</comment>
<dbReference type="PANTHER" id="PTHR43493:SF5">
    <property type="entry name" value="DNA GYRASE SUBUNIT A, CHLOROPLASTIC_MITOCHONDRIAL"/>
    <property type="match status" value="1"/>
</dbReference>
<dbReference type="EMBL" id="BEZZ01202991">
    <property type="protein sequence ID" value="GCC47088.1"/>
    <property type="molecule type" value="Genomic_DNA"/>
</dbReference>
<dbReference type="PROSITE" id="PS52040">
    <property type="entry name" value="TOPO_IIA"/>
    <property type="match status" value="1"/>
</dbReference>
<dbReference type="EC" id="5.6.2.2" evidence="2"/>
<proteinExistence type="predicted"/>
<evidence type="ECO:0000256" key="2">
    <source>
        <dbReference type="ARBA" id="ARBA00012895"/>
    </source>
</evidence>
<dbReference type="GO" id="GO:0005737">
    <property type="term" value="C:cytoplasm"/>
    <property type="evidence" value="ECO:0007669"/>
    <property type="project" value="TreeGrafter"/>
</dbReference>
<keyword evidence="5" id="KW-0413">Isomerase</keyword>
<dbReference type="GO" id="GO:0003677">
    <property type="term" value="F:DNA binding"/>
    <property type="evidence" value="ECO:0007669"/>
    <property type="project" value="UniProtKB-UniRule"/>
</dbReference>
<evidence type="ECO:0000313" key="9">
    <source>
        <dbReference type="Proteomes" id="UP000287033"/>
    </source>
</evidence>
<protein>
    <recommendedName>
        <fullName evidence="2">DNA topoisomerase (ATP-hydrolyzing)</fullName>
        <ecNumber evidence="2">5.6.2.2</ecNumber>
    </recommendedName>
</protein>
<dbReference type="STRING" id="137246.A0A401TWV1"/>
<evidence type="ECO:0000256" key="3">
    <source>
        <dbReference type="ARBA" id="ARBA00023029"/>
    </source>
</evidence>